<gene>
    <name evidence="5" type="ORF">BFS30_17145</name>
</gene>
<proteinExistence type="predicted"/>
<keyword evidence="3" id="KW-0804">Transcription</keyword>
<evidence type="ECO:0000256" key="1">
    <source>
        <dbReference type="ARBA" id="ARBA00022814"/>
    </source>
</evidence>
<evidence type="ECO:0000256" key="2">
    <source>
        <dbReference type="ARBA" id="ARBA00023015"/>
    </source>
</evidence>
<dbReference type="CDD" id="cd09895">
    <property type="entry name" value="NGN_SP_UpxY"/>
    <property type="match status" value="1"/>
</dbReference>
<dbReference type="SUPFAM" id="SSF82679">
    <property type="entry name" value="N-utilization substance G protein NusG, N-terminal domain"/>
    <property type="match status" value="1"/>
</dbReference>
<dbReference type="SMART" id="SM00738">
    <property type="entry name" value="NGN"/>
    <property type="match status" value="1"/>
</dbReference>
<dbReference type="KEGG" id="psty:BFS30_17145"/>
<keyword evidence="2" id="KW-0805">Transcription regulation</keyword>
<dbReference type="PANTHER" id="PTHR30265:SF4">
    <property type="entry name" value="KOW MOTIF FAMILY PROTEIN, EXPRESSED"/>
    <property type="match status" value="1"/>
</dbReference>
<dbReference type="InterPro" id="IPR043425">
    <property type="entry name" value="NusG-like"/>
</dbReference>
<dbReference type="InterPro" id="IPR036735">
    <property type="entry name" value="NGN_dom_sf"/>
</dbReference>
<sequence length="172" mass="19511">MNSINVPNSKWYVVYTYPNYEKKVQSIFLRSNIPCFLPVQTVIRNWSDRKKAVEIPLFPNYIFVYADHKTKYQVLNVYGVSRYVSSNGAPVTISENEIDVIKKLMVVPGIVVERKVDAGDLVEITDGAFEGIKGVVFKKSSKSRLGIKIRGINQFLSIEIGMSSIKKCEIKI</sequence>
<dbReference type="GO" id="GO:0006354">
    <property type="term" value="P:DNA-templated transcription elongation"/>
    <property type="evidence" value="ECO:0007669"/>
    <property type="project" value="InterPro"/>
</dbReference>
<dbReference type="Gene3D" id="3.30.70.940">
    <property type="entry name" value="NusG, N-terminal domain"/>
    <property type="match status" value="1"/>
</dbReference>
<dbReference type="AlphaFoldDB" id="A0A1D7QJA0"/>
<dbReference type="InterPro" id="IPR006645">
    <property type="entry name" value="NGN-like_dom"/>
</dbReference>
<dbReference type="EMBL" id="CP017141">
    <property type="protein sequence ID" value="AOM78748.1"/>
    <property type="molecule type" value="Genomic_DNA"/>
</dbReference>
<evidence type="ECO:0000256" key="3">
    <source>
        <dbReference type="ARBA" id="ARBA00023163"/>
    </source>
</evidence>
<dbReference type="NCBIfam" id="NF033644">
    <property type="entry name" value="antiterm_UpxY"/>
    <property type="match status" value="1"/>
</dbReference>
<dbReference type="InterPro" id="IPR008991">
    <property type="entry name" value="Translation_prot_SH3-like_sf"/>
</dbReference>
<feature type="domain" description="NusG-like N-terminal" evidence="4">
    <location>
        <begin position="8"/>
        <end position="105"/>
    </location>
</feature>
<name>A0A1D7QJA0_9SPHI</name>
<evidence type="ECO:0000259" key="4">
    <source>
        <dbReference type="SMART" id="SM00738"/>
    </source>
</evidence>
<dbReference type="Pfam" id="PF02357">
    <property type="entry name" value="NusG"/>
    <property type="match status" value="1"/>
</dbReference>
<organism evidence="5 6">
    <name type="scientific">Pedobacter steynii</name>
    <dbReference type="NCBI Taxonomy" id="430522"/>
    <lineage>
        <taxon>Bacteria</taxon>
        <taxon>Pseudomonadati</taxon>
        <taxon>Bacteroidota</taxon>
        <taxon>Sphingobacteriia</taxon>
        <taxon>Sphingobacteriales</taxon>
        <taxon>Sphingobacteriaceae</taxon>
        <taxon>Pedobacter</taxon>
    </lineage>
</organism>
<accession>A0A1D7QJA0</accession>
<dbReference type="OrthoDB" id="9796143at2"/>
<dbReference type="GO" id="GO:0031564">
    <property type="term" value="P:transcription antitermination"/>
    <property type="evidence" value="ECO:0007669"/>
    <property type="project" value="UniProtKB-KW"/>
</dbReference>
<keyword evidence="1" id="KW-0889">Transcription antitermination</keyword>
<dbReference type="Proteomes" id="UP000094313">
    <property type="component" value="Chromosome"/>
</dbReference>
<dbReference type="RefSeq" id="WP_069380412.1">
    <property type="nucleotide sequence ID" value="NZ_CP017141.1"/>
</dbReference>
<dbReference type="PANTHER" id="PTHR30265">
    <property type="entry name" value="RHO-INTERACTING TRANSCRIPTION TERMINATION FACTOR NUSG"/>
    <property type="match status" value="1"/>
</dbReference>
<reference evidence="5 6" key="1">
    <citation type="submission" date="2016-08" db="EMBL/GenBank/DDBJ databases">
        <authorList>
            <person name="Seilhamer J.J."/>
        </authorList>
    </citation>
    <scope>NUCLEOTIDE SEQUENCE [LARGE SCALE GENOMIC DNA]</scope>
    <source>
        <strain evidence="5 6">DX4</strain>
    </source>
</reference>
<keyword evidence="6" id="KW-1185">Reference proteome</keyword>
<dbReference type="SUPFAM" id="SSF50104">
    <property type="entry name" value="Translation proteins SH3-like domain"/>
    <property type="match status" value="1"/>
</dbReference>
<evidence type="ECO:0000313" key="6">
    <source>
        <dbReference type="Proteomes" id="UP000094313"/>
    </source>
</evidence>
<evidence type="ECO:0000313" key="5">
    <source>
        <dbReference type="EMBL" id="AOM78748.1"/>
    </source>
</evidence>
<protein>
    <recommendedName>
        <fullName evidence="4">NusG-like N-terminal domain-containing protein</fullName>
    </recommendedName>
</protein>